<dbReference type="EMBL" id="PUHQ01000092">
    <property type="protein sequence ID" value="KAG0656764.1"/>
    <property type="molecule type" value="Genomic_DNA"/>
</dbReference>
<keyword evidence="3" id="KW-1185">Reference proteome</keyword>
<feature type="region of interest" description="Disordered" evidence="1">
    <location>
        <begin position="30"/>
        <end position="61"/>
    </location>
</feature>
<comment type="caution">
    <text evidence="2">The sequence shown here is derived from an EMBL/GenBank/DDBJ whole genome shotgun (WGS) entry which is preliminary data.</text>
</comment>
<sequence length="223" mass="23369">MLGGPANSLYAFTWASRLLPPLCSSAATKQPAPPVGALAGAARRPASSGDCRSRSSNPERRVGAALRAAGVPGPEPSRGGAEPVLSGIELEPIQQMHLALMQLNSLSAAVFHARLLLPCICRFRFGEPTPPVPDERPRLAAEGRSALCPPHPTTKRCLRSDDGRRESTPPSIPAYAEAATPSDSKRIGAAPRRGSASAGEDHPAKVTMLRPVPLAQVVEVRSS</sequence>
<evidence type="ECO:0000313" key="3">
    <source>
        <dbReference type="Proteomes" id="UP000777482"/>
    </source>
</evidence>
<proteinExistence type="predicted"/>
<reference evidence="2 3" key="1">
    <citation type="submission" date="2020-11" db="EMBL/GenBank/DDBJ databases">
        <title>Kefir isolates.</title>
        <authorList>
            <person name="Marcisauskas S."/>
            <person name="Kim Y."/>
            <person name="Blasche S."/>
        </authorList>
    </citation>
    <scope>NUCLEOTIDE SEQUENCE [LARGE SCALE GENOMIC DNA]</scope>
    <source>
        <strain evidence="2 3">KR</strain>
    </source>
</reference>
<evidence type="ECO:0000313" key="2">
    <source>
        <dbReference type="EMBL" id="KAG0656764.1"/>
    </source>
</evidence>
<accession>A0A9P6VW56</accession>
<feature type="compositionally biased region" description="Basic and acidic residues" evidence="1">
    <location>
        <begin position="158"/>
        <end position="167"/>
    </location>
</feature>
<name>A0A9P6VW56_RHOMI</name>
<feature type="compositionally biased region" description="Basic and acidic residues" evidence="1">
    <location>
        <begin position="51"/>
        <end position="61"/>
    </location>
</feature>
<protein>
    <submittedName>
        <fullName evidence="2">Uncharacterized protein</fullName>
    </submittedName>
</protein>
<organism evidence="2 3">
    <name type="scientific">Rhodotorula mucilaginosa</name>
    <name type="common">Yeast</name>
    <name type="synonym">Rhodotorula rubra</name>
    <dbReference type="NCBI Taxonomy" id="5537"/>
    <lineage>
        <taxon>Eukaryota</taxon>
        <taxon>Fungi</taxon>
        <taxon>Dikarya</taxon>
        <taxon>Basidiomycota</taxon>
        <taxon>Pucciniomycotina</taxon>
        <taxon>Microbotryomycetes</taxon>
        <taxon>Sporidiobolales</taxon>
        <taxon>Sporidiobolaceae</taxon>
        <taxon>Rhodotorula</taxon>
    </lineage>
</organism>
<evidence type="ECO:0000256" key="1">
    <source>
        <dbReference type="SAM" id="MobiDB-lite"/>
    </source>
</evidence>
<feature type="compositionally biased region" description="Low complexity" evidence="1">
    <location>
        <begin position="188"/>
        <end position="198"/>
    </location>
</feature>
<gene>
    <name evidence="2" type="ORF">C6P46_006970</name>
</gene>
<feature type="region of interest" description="Disordered" evidence="1">
    <location>
        <begin position="144"/>
        <end position="210"/>
    </location>
</feature>
<feature type="compositionally biased region" description="Low complexity" evidence="1">
    <location>
        <begin position="35"/>
        <end position="46"/>
    </location>
</feature>
<dbReference type="Proteomes" id="UP000777482">
    <property type="component" value="Unassembled WGS sequence"/>
</dbReference>
<dbReference type="AlphaFoldDB" id="A0A9P6VW56"/>